<keyword evidence="1" id="KW-1133">Transmembrane helix</keyword>
<reference evidence="2 3" key="1">
    <citation type="submission" date="2016-08" db="EMBL/GenBank/DDBJ databases">
        <title>Analysis of Carbohydrate Active Enzymes in Thermogemmatispora T81 Reveals Carbohydrate Degradation Ability.</title>
        <authorList>
            <person name="Tomazini A."/>
            <person name="Lal S."/>
            <person name="Stott M."/>
            <person name="Henrissat B."/>
            <person name="Polikarpov I."/>
            <person name="Sparling R."/>
            <person name="Levin D.B."/>
        </authorList>
    </citation>
    <scope>NUCLEOTIDE SEQUENCE [LARGE SCALE GENOMIC DNA]</scope>
    <source>
        <strain evidence="2 3">T81</strain>
    </source>
</reference>
<dbReference type="AlphaFoldDB" id="A0A328VR66"/>
<keyword evidence="1" id="KW-0472">Membrane</keyword>
<comment type="caution">
    <text evidence="2">The sequence shown here is derived from an EMBL/GenBank/DDBJ whole genome shotgun (WGS) entry which is preliminary data.</text>
</comment>
<evidence type="ECO:0000256" key="1">
    <source>
        <dbReference type="SAM" id="Phobius"/>
    </source>
</evidence>
<dbReference type="EMBL" id="MCIF01000002">
    <property type="protein sequence ID" value="RAQ98203.1"/>
    <property type="molecule type" value="Genomic_DNA"/>
</dbReference>
<name>A0A328VR66_9CHLR</name>
<accession>A0A328VR66</accession>
<protein>
    <submittedName>
        <fullName evidence="2">Uncharacterized protein</fullName>
    </submittedName>
</protein>
<evidence type="ECO:0000313" key="3">
    <source>
        <dbReference type="Proteomes" id="UP000248706"/>
    </source>
</evidence>
<keyword evidence="1" id="KW-0812">Transmembrane</keyword>
<evidence type="ECO:0000313" key="2">
    <source>
        <dbReference type="EMBL" id="RAQ98203.1"/>
    </source>
</evidence>
<dbReference type="Proteomes" id="UP000248706">
    <property type="component" value="Unassembled WGS sequence"/>
</dbReference>
<sequence length="81" mass="8681">MLNRLRGRNLAHPGCLVGTTLGLTIGLILAAVLATSFNVNINLDLVIWFGLTVVLGGVGWIIGDRLSSRFPALEEEQPPQT</sequence>
<feature type="transmembrane region" description="Helical" evidence="1">
    <location>
        <begin position="12"/>
        <end position="33"/>
    </location>
</feature>
<proteinExistence type="predicted"/>
<feature type="transmembrane region" description="Helical" evidence="1">
    <location>
        <begin position="45"/>
        <end position="63"/>
    </location>
</feature>
<gene>
    <name evidence="2" type="ORF">A4R35_21860</name>
</gene>
<dbReference type="OrthoDB" id="164748at2"/>
<keyword evidence="3" id="KW-1185">Reference proteome</keyword>
<organism evidence="2 3">
    <name type="scientific">Thermogemmatispora tikiterensis</name>
    <dbReference type="NCBI Taxonomy" id="1825093"/>
    <lineage>
        <taxon>Bacteria</taxon>
        <taxon>Bacillati</taxon>
        <taxon>Chloroflexota</taxon>
        <taxon>Ktedonobacteria</taxon>
        <taxon>Thermogemmatisporales</taxon>
        <taxon>Thermogemmatisporaceae</taxon>
        <taxon>Thermogemmatispora</taxon>
    </lineage>
</organism>
<dbReference type="RefSeq" id="WP_112433281.1">
    <property type="nucleotide sequence ID" value="NZ_MCIF01000002.1"/>
</dbReference>